<dbReference type="EMBL" id="MN738924">
    <property type="protein sequence ID" value="QHT31608.1"/>
    <property type="molecule type" value="Genomic_DNA"/>
</dbReference>
<evidence type="ECO:0008006" key="2">
    <source>
        <dbReference type="Google" id="ProtNLM"/>
    </source>
</evidence>
<protein>
    <recommendedName>
        <fullName evidence="2">Glycosyltransferase</fullName>
    </recommendedName>
</protein>
<proteinExistence type="predicted"/>
<name>A0A6C0ERK5_9ZZZZ</name>
<accession>A0A6C0ERK5</accession>
<evidence type="ECO:0000313" key="1">
    <source>
        <dbReference type="EMBL" id="QHT31608.1"/>
    </source>
</evidence>
<organism evidence="1">
    <name type="scientific">viral metagenome</name>
    <dbReference type="NCBI Taxonomy" id="1070528"/>
    <lineage>
        <taxon>unclassified sequences</taxon>
        <taxon>metagenomes</taxon>
        <taxon>organismal metagenomes</taxon>
    </lineage>
</organism>
<reference evidence="1" key="1">
    <citation type="journal article" date="2020" name="Nature">
        <title>Giant virus diversity and host interactions through global metagenomics.</title>
        <authorList>
            <person name="Schulz F."/>
            <person name="Roux S."/>
            <person name="Paez-Espino D."/>
            <person name="Jungbluth S."/>
            <person name="Walsh D.A."/>
            <person name="Denef V.J."/>
            <person name="McMahon K.D."/>
            <person name="Konstantinidis K.T."/>
            <person name="Eloe-Fadrosh E.A."/>
            <person name="Kyrpides N.C."/>
            <person name="Woyke T."/>
        </authorList>
    </citation>
    <scope>NUCLEOTIDE SEQUENCE</scope>
    <source>
        <strain evidence="1">GVMAG-M-3300009155-48</strain>
    </source>
</reference>
<dbReference type="AlphaFoldDB" id="A0A6C0ERK5"/>
<sequence>MEKRAICIIGYTPNEIWLEFLNNIDKQHYYDFYFIIDVDYVDYHSIYGYKYPNVKIIRISHAETEENNYINSSSRLGFPKIIAWDKALYYFCKLNNEYDYVWFFEDDTFFYDINVVVYIDKKYPDSDLLTKDYEINENGEHNYWFWYGIDFIIPPPYYNAMICVSRLSRELLQKIDDYISESKTMVFIEAMIPTIAKHHKLIYDHPEEMNNTIQWRYDWNIANITPENIYHPIKNIENHKILREEIGSKMNH</sequence>